<accession>A0A2V4AKM9</accession>
<proteinExistence type="predicted"/>
<gene>
    <name evidence="1" type="ORF">BAY60_25490</name>
</gene>
<evidence type="ECO:0000313" key="1">
    <source>
        <dbReference type="EMBL" id="PXY20861.1"/>
    </source>
</evidence>
<organism evidence="1 2">
    <name type="scientific">Prauserella muralis</name>
    <dbReference type="NCBI Taxonomy" id="588067"/>
    <lineage>
        <taxon>Bacteria</taxon>
        <taxon>Bacillati</taxon>
        <taxon>Actinomycetota</taxon>
        <taxon>Actinomycetes</taxon>
        <taxon>Pseudonocardiales</taxon>
        <taxon>Pseudonocardiaceae</taxon>
        <taxon>Prauserella</taxon>
    </lineage>
</organism>
<protein>
    <submittedName>
        <fullName evidence="1">Uncharacterized protein</fullName>
    </submittedName>
</protein>
<evidence type="ECO:0000313" key="2">
    <source>
        <dbReference type="Proteomes" id="UP000249915"/>
    </source>
</evidence>
<name>A0A2V4AKM9_9PSEU</name>
<dbReference type="Proteomes" id="UP000249915">
    <property type="component" value="Unassembled WGS sequence"/>
</dbReference>
<dbReference type="EMBL" id="MASW01000006">
    <property type="protein sequence ID" value="PXY20861.1"/>
    <property type="molecule type" value="Genomic_DNA"/>
</dbReference>
<reference evidence="1 2" key="1">
    <citation type="submission" date="2016-07" db="EMBL/GenBank/DDBJ databases">
        <title>Draft genome sequence of Prauserella muralis DSM 45305, isolated from a mould-covered wall in an indoor environment.</title>
        <authorList>
            <person name="Ruckert C."/>
            <person name="Albersmeier A."/>
            <person name="Jiang C.-L."/>
            <person name="Jiang Y."/>
            <person name="Kalinowski J."/>
            <person name="Schneider O."/>
            <person name="Winkler A."/>
            <person name="Zotchev S.B."/>
        </authorList>
    </citation>
    <scope>NUCLEOTIDE SEQUENCE [LARGE SCALE GENOMIC DNA]</scope>
    <source>
        <strain evidence="1 2">DSM 45305</strain>
    </source>
</reference>
<dbReference type="AlphaFoldDB" id="A0A2V4AKM9"/>
<dbReference type="Gene3D" id="3.40.91.30">
    <property type="match status" value="1"/>
</dbReference>
<sequence>MEEIVKHIETEYDGYRFRSRLEARWAVFFDNAGIDFRYEPEGILVPTSFIPGWAPPRAPYLPDFYLPDLGLYVEVKGEWKPAEKAKALNAAAYLSGQGHDVLLAPDVFRQPRGGSRRPWRLSLDGDALHAYPWPLDRARDIFTEQVETVAAAGDPDVYRDGPDLLRGCKTDYPAPDWYVKAARAAQRARFEFGERPGA</sequence>
<comment type="caution">
    <text evidence="1">The sequence shown here is derived from an EMBL/GenBank/DDBJ whole genome shotgun (WGS) entry which is preliminary data.</text>
</comment>
<keyword evidence="2" id="KW-1185">Reference proteome</keyword>